<reference evidence="2" key="4">
    <citation type="submission" date="2023-01" db="EMBL/GenBank/DDBJ databases">
        <title>Draft genome sequence of Methylobacterium brachythecii strain NBRC 107710.</title>
        <authorList>
            <person name="Sun Q."/>
            <person name="Mori K."/>
        </authorList>
    </citation>
    <scope>NUCLEOTIDE SEQUENCE</scope>
    <source>
        <strain evidence="2">NBRC 107710</strain>
    </source>
</reference>
<evidence type="ECO:0000313" key="5">
    <source>
        <dbReference type="Proteomes" id="UP001156881"/>
    </source>
</evidence>
<feature type="chain" id="PRO_5031272097" description="ABC transporter ATPase" evidence="1">
    <location>
        <begin position="23"/>
        <end position="152"/>
    </location>
</feature>
<evidence type="ECO:0000313" key="4">
    <source>
        <dbReference type="Proteomes" id="UP000517759"/>
    </source>
</evidence>
<reference evidence="5" key="2">
    <citation type="journal article" date="2019" name="Int. J. Syst. Evol. Microbiol.">
        <title>The Global Catalogue of Microorganisms (GCM) 10K type strain sequencing project: providing services to taxonomists for standard genome sequencing and annotation.</title>
        <authorList>
            <consortium name="The Broad Institute Genomics Platform"/>
            <consortium name="The Broad Institute Genome Sequencing Center for Infectious Disease"/>
            <person name="Wu L."/>
            <person name="Ma J."/>
        </authorList>
    </citation>
    <scope>NUCLEOTIDE SEQUENCE [LARGE SCALE GENOMIC DNA]</scope>
    <source>
        <strain evidence="5">NBRC 107710</strain>
    </source>
</reference>
<dbReference type="Proteomes" id="UP001156881">
    <property type="component" value="Unassembled WGS sequence"/>
</dbReference>
<keyword evidence="5" id="KW-1185">Reference proteome</keyword>
<comment type="caution">
    <text evidence="3">The sequence shown here is derived from an EMBL/GenBank/DDBJ whole genome shotgun (WGS) entry which is preliminary data.</text>
</comment>
<organism evidence="3 4">
    <name type="scientific">Methylobacterium brachythecii</name>
    <dbReference type="NCBI Taxonomy" id="1176177"/>
    <lineage>
        <taxon>Bacteria</taxon>
        <taxon>Pseudomonadati</taxon>
        <taxon>Pseudomonadota</taxon>
        <taxon>Alphaproteobacteria</taxon>
        <taxon>Hyphomicrobiales</taxon>
        <taxon>Methylobacteriaceae</taxon>
        <taxon>Methylobacterium</taxon>
    </lineage>
</organism>
<protein>
    <recommendedName>
        <fullName evidence="6">ABC transporter ATPase</fullName>
    </recommendedName>
</protein>
<accession>A0A7W6F9H4</accession>
<gene>
    <name evidence="2" type="ORF">GCM10007884_29340</name>
    <name evidence="3" type="ORF">GGR33_005002</name>
</gene>
<reference evidence="3 4" key="3">
    <citation type="submission" date="2020-08" db="EMBL/GenBank/DDBJ databases">
        <title>Genomic Encyclopedia of Type Strains, Phase IV (KMG-IV): sequencing the most valuable type-strain genomes for metagenomic binning, comparative biology and taxonomic classification.</title>
        <authorList>
            <person name="Goeker M."/>
        </authorList>
    </citation>
    <scope>NUCLEOTIDE SEQUENCE [LARGE SCALE GENOMIC DNA]</scope>
    <source>
        <strain evidence="3 4">DSM 24105</strain>
    </source>
</reference>
<evidence type="ECO:0000313" key="2">
    <source>
        <dbReference type="EMBL" id="GLS44945.1"/>
    </source>
</evidence>
<keyword evidence="1" id="KW-0732">Signal</keyword>
<sequence length="152" mass="15714">MILYRLLPILAVVTALSQPALADSCGDLAIKVGVETGAAIGERIEDFVRFAAGADMTLSLSCGGSYPSSVGAQFRGETPPAEYYALFGKAGHAVTGIAADMLSDAARKAQAEAQTRRHSKVPAGGVQVTCSFTKSDKGTLTMCAAIEQADRS</sequence>
<evidence type="ECO:0008006" key="6">
    <source>
        <dbReference type="Google" id="ProtNLM"/>
    </source>
</evidence>
<reference evidence="2" key="1">
    <citation type="journal article" date="2014" name="Int. J. Syst. Evol. Microbiol.">
        <title>Complete genome of a new Firmicutes species belonging to the dominant human colonic microbiota ('Ruminococcus bicirculans') reveals two chromosomes and a selective capacity to utilize plant glucans.</title>
        <authorList>
            <consortium name="NISC Comparative Sequencing Program"/>
            <person name="Wegmann U."/>
            <person name="Louis P."/>
            <person name="Goesmann A."/>
            <person name="Henrissat B."/>
            <person name="Duncan S.H."/>
            <person name="Flint H.J."/>
        </authorList>
    </citation>
    <scope>NUCLEOTIDE SEQUENCE</scope>
    <source>
        <strain evidence="2">NBRC 107710</strain>
    </source>
</reference>
<name>A0A7W6F9H4_9HYPH</name>
<dbReference type="EMBL" id="BSPG01000016">
    <property type="protein sequence ID" value="GLS44945.1"/>
    <property type="molecule type" value="Genomic_DNA"/>
</dbReference>
<evidence type="ECO:0000256" key="1">
    <source>
        <dbReference type="SAM" id="SignalP"/>
    </source>
</evidence>
<feature type="signal peptide" evidence="1">
    <location>
        <begin position="1"/>
        <end position="22"/>
    </location>
</feature>
<dbReference type="RefSeq" id="WP_306484361.1">
    <property type="nucleotide sequence ID" value="NZ_BSPG01000016.1"/>
</dbReference>
<dbReference type="EMBL" id="JACIDN010000012">
    <property type="protein sequence ID" value="MBB3905464.1"/>
    <property type="molecule type" value="Genomic_DNA"/>
</dbReference>
<dbReference type="Proteomes" id="UP000517759">
    <property type="component" value="Unassembled WGS sequence"/>
</dbReference>
<proteinExistence type="predicted"/>
<dbReference type="AlphaFoldDB" id="A0A7W6F9H4"/>
<evidence type="ECO:0000313" key="3">
    <source>
        <dbReference type="EMBL" id="MBB3905464.1"/>
    </source>
</evidence>